<feature type="transmembrane region" description="Helical" evidence="8">
    <location>
        <begin position="67"/>
        <end position="87"/>
    </location>
</feature>
<sequence length="458" mass="49326">MTTIRLWTARGIQFAKTDTGVVALINLLLAFVAFGKDLLQAAVFGTSPTADALTLAFFIPDTVGNNILAFAIGVTCVPMFAKLLAAGEADRFRRMFRQLCLYALGISSALLLAIYWFQESLLELLGSGMEPEVASLTHGLLRLLLPTMLMFPLCTIMTGALQARGSFKIPALGPVLANAGYLAGLVLILIVRPAQETGAWWTAMGIVVGVLLMGALLARALFSERVSRPRLARSLEHADDLKRVWRAFAPYLIILFAQQFVFMVERHVASTIGSGVIAGLNYAFRLSQFPNWVFVSAMTTVMLPALSRAVAARDTGDLRNVMRNALQVTLLVTVPVALIFFFFRTPILSLLFQHGSFDRQSLETTSEIMAGYSLAIIGVALTNVGLRYCMAVERMKAPLLIGLAAMAVNIGCDLYGAPRFGPAALGYGAACGAWVNAGLLLLVLARDLQKTGAKGASL</sequence>
<keyword evidence="3 8" id="KW-0812">Transmembrane</keyword>
<feature type="transmembrane region" description="Helical" evidence="8">
    <location>
        <begin position="21"/>
        <end position="47"/>
    </location>
</feature>
<feature type="transmembrane region" description="Helical" evidence="8">
    <location>
        <begin position="99"/>
        <end position="117"/>
    </location>
</feature>
<evidence type="ECO:0000313" key="10">
    <source>
        <dbReference type="Proteomes" id="UP000602284"/>
    </source>
</evidence>
<dbReference type="PRINTS" id="PR01806">
    <property type="entry name" value="VIRFACTRMVIN"/>
</dbReference>
<organism evidence="9 10">
    <name type="scientific">Tumebacillus amylolyticus</name>
    <dbReference type="NCBI Taxonomy" id="2801339"/>
    <lineage>
        <taxon>Bacteria</taxon>
        <taxon>Bacillati</taxon>
        <taxon>Bacillota</taxon>
        <taxon>Bacilli</taxon>
        <taxon>Bacillales</taxon>
        <taxon>Alicyclobacillaceae</taxon>
        <taxon>Tumebacillus</taxon>
    </lineage>
</organism>
<evidence type="ECO:0000256" key="4">
    <source>
        <dbReference type="ARBA" id="ARBA00022960"/>
    </source>
</evidence>
<keyword evidence="4" id="KW-0133">Cell shape</keyword>
<protein>
    <submittedName>
        <fullName evidence="9">Oligosaccharide flippase family protein</fullName>
    </submittedName>
</protein>
<gene>
    <name evidence="9" type="ORF">JJB07_20675</name>
</gene>
<evidence type="ECO:0000256" key="1">
    <source>
        <dbReference type="ARBA" id="ARBA00004651"/>
    </source>
</evidence>
<feature type="transmembrane region" description="Helical" evidence="8">
    <location>
        <begin position="424"/>
        <end position="445"/>
    </location>
</feature>
<reference evidence="9 10" key="1">
    <citation type="submission" date="2021-01" db="EMBL/GenBank/DDBJ databases">
        <title>Tumebacillus sp. strain ITR2 16S ribosomal RNA gene Genome sequencing and assembly.</title>
        <authorList>
            <person name="Kang M."/>
        </authorList>
    </citation>
    <scope>NUCLEOTIDE SEQUENCE [LARGE SCALE GENOMIC DNA]</scope>
    <source>
        <strain evidence="9 10">ITR2</strain>
    </source>
</reference>
<accession>A0ABS1JFL6</accession>
<dbReference type="RefSeq" id="WP_201638013.1">
    <property type="nucleotide sequence ID" value="NZ_JAEQNB010000008.1"/>
</dbReference>
<dbReference type="Pfam" id="PF03023">
    <property type="entry name" value="MurJ"/>
    <property type="match status" value="1"/>
</dbReference>
<evidence type="ECO:0000313" key="9">
    <source>
        <dbReference type="EMBL" id="MBL0389010.1"/>
    </source>
</evidence>
<feature type="transmembrane region" description="Helical" evidence="8">
    <location>
        <begin position="175"/>
        <end position="194"/>
    </location>
</feature>
<dbReference type="InterPro" id="IPR051050">
    <property type="entry name" value="Lipid_II_flippase_MurJ/MviN"/>
</dbReference>
<keyword evidence="7 8" id="KW-0472">Membrane</keyword>
<evidence type="ECO:0000256" key="6">
    <source>
        <dbReference type="ARBA" id="ARBA00022989"/>
    </source>
</evidence>
<dbReference type="EMBL" id="JAEQNB010000008">
    <property type="protein sequence ID" value="MBL0389010.1"/>
    <property type="molecule type" value="Genomic_DNA"/>
</dbReference>
<feature type="transmembrane region" description="Helical" evidence="8">
    <location>
        <begin position="289"/>
        <end position="307"/>
    </location>
</feature>
<keyword evidence="6 8" id="KW-1133">Transmembrane helix</keyword>
<keyword evidence="5" id="KW-0573">Peptidoglycan synthesis</keyword>
<evidence type="ECO:0000256" key="2">
    <source>
        <dbReference type="ARBA" id="ARBA00022475"/>
    </source>
</evidence>
<feature type="transmembrane region" description="Helical" evidence="8">
    <location>
        <begin position="243"/>
        <end position="264"/>
    </location>
</feature>
<evidence type="ECO:0000256" key="8">
    <source>
        <dbReference type="SAM" id="Phobius"/>
    </source>
</evidence>
<keyword evidence="10" id="KW-1185">Reference proteome</keyword>
<feature type="transmembrane region" description="Helical" evidence="8">
    <location>
        <begin position="368"/>
        <end position="386"/>
    </location>
</feature>
<dbReference type="Proteomes" id="UP000602284">
    <property type="component" value="Unassembled WGS sequence"/>
</dbReference>
<feature type="transmembrane region" description="Helical" evidence="8">
    <location>
        <begin position="200"/>
        <end position="222"/>
    </location>
</feature>
<comment type="caution">
    <text evidence="9">The sequence shown here is derived from an EMBL/GenBank/DDBJ whole genome shotgun (WGS) entry which is preliminary data.</text>
</comment>
<evidence type="ECO:0000256" key="5">
    <source>
        <dbReference type="ARBA" id="ARBA00022984"/>
    </source>
</evidence>
<feature type="transmembrane region" description="Helical" evidence="8">
    <location>
        <begin position="143"/>
        <end position="163"/>
    </location>
</feature>
<feature type="transmembrane region" description="Helical" evidence="8">
    <location>
        <begin position="398"/>
        <end position="418"/>
    </location>
</feature>
<dbReference type="InterPro" id="IPR004268">
    <property type="entry name" value="MurJ"/>
</dbReference>
<dbReference type="PANTHER" id="PTHR47019">
    <property type="entry name" value="LIPID II FLIPPASE MURJ"/>
    <property type="match status" value="1"/>
</dbReference>
<proteinExistence type="predicted"/>
<evidence type="ECO:0000256" key="7">
    <source>
        <dbReference type="ARBA" id="ARBA00023136"/>
    </source>
</evidence>
<name>A0ABS1JFL6_9BACL</name>
<evidence type="ECO:0000256" key="3">
    <source>
        <dbReference type="ARBA" id="ARBA00022692"/>
    </source>
</evidence>
<feature type="transmembrane region" description="Helical" evidence="8">
    <location>
        <begin position="328"/>
        <end position="348"/>
    </location>
</feature>
<dbReference type="PANTHER" id="PTHR47019:SF1">
    <property type="entry name" value="LIPID II FLIPPASE MURJ"/>
    <property type="match status" value="1"/>
</dbReference>
<comment type="subcellular location">
    <subcellularLocation>
        <location evidence="1">Cell membrane</location>
        <topology evidence="1">Multi-pass membrane protein</topology>
    </subcellularLocation>
</comment>
<keyword evidence="2" id="KW-1003">Cell membrane</keyword>